<feature type="compositionally biased region" description="Acidic residues" evidence="1">
    <location>
        <begin position="634"/>
        <end position="644"/>
    </location>
</feature>
<gene>
    <name evidence="2" type="ORF">ODALV1_LOCUS9443</name>
</gene>
<dbReference type="Proteomes" id="UP001642540">
    <property type="component" value="Unassembled WGS sequence"/>
</dbReference>
<dbReference type="SUPFAM" id="SSF52047">
    <property type="entry name" value="RNI-like"/>
    <property type="match status" value="1"/>
</dbReference>
<dbReference type="InterPro" id="IPR032675">
    <property type="entry name" value="LRR_dom_sf"/>
</dbReference>
<evidence type="ECO:0000256" key="1">
    <source>
        <dbReference type="SAM" id="MobiDB-lite"/>
    </source>
</evidence>
<name>A0ABP1QBD3_9HEXA</name>
<dbReference type="PANTHER" id="PTHR13318">
    <property type="entry name" value="PARTNER OF PAIRED, ISOFORM B-RELATED"/>
    <property type="match status" value="1"/>
</dbReference>
<dbReference type="Gene3D" id="3.80.10.10">
    <property type="entry name" value="Ribonuclease Inhibitor"/>
    <property type="match status" value="1"/>
</dbReference>
<feature type="region of interest" description="Disordered" evidence="1">
    <location>
        <begin position="603"/>
        <end position="663"/>
    </location>
</feature>
<dbReference type="EMBL" id="CAXLJM020000028">
    <property type="protein sequence ID" value="CAL8096769.1"/>
    <property type="molecule type" value="Genomic_DNA"/>
</dbReference>
<proteinExistence type="predicted"/>
<accession>A0ABP1QBD3</accession>
<evidence type="ECO:0000313" key="3">
    <source>
        <dbReference type="Proteomes" id="UP001642540"/>
    </source>
</evidence>
<feature type="compositionally biased region" description="Basic and acidic residues" evidence="1">
    <location>
        <begin position="646"/>
        <end position="656"/>
    </location>
</feature>
<organism evidence="2 3">
    <name type="scientific">Orchesella dallaii</name>
    <dbReference type="NCBI Taxonomy" id="48710"/>
    <lineage>
        <taxon>Eukaryota</taxon>
        <taxon>Metazoa</taxon>
        <taxon>Ecdysozoa</taxon>
        <taxon>Arthropoda</taxon>
        <taxon>Hexapoda</taxon>
        <taxon>Collembola</taxon>
        <taxon>Entomobryomorpha</taxon>
        <taxon>Entomobryoidea</taxon>
        <taxon>Orchesellidae</taxon>
        <taxon>Orchesellinae</taxon>
        <taxon>Orchesella</taxon>
    </lineage>
</organism>
<evidence type="ECO:0000313" key="2">
    <source>
        <dbReference type="EMBL" id="CAL8096769.1"/>
    </source>
</evidence>
<keyword evidence="3" id="KW-1185">Reference proteome</keyword>
<comment type="caution">
    <text evidence="2">The sequence shown here is derived from an EMBL/GenBank/DDBJ whole genome shotgun (WGS) entry which is preliminary data.</text>
</comment>
<reference evidence="2 3" key="1">
    <citation type="submission" date="2024-08" db="EMBL/GenBank/DDBJ databases">
        <authorList>
            <person name="Cucini C."/>
            <person name="Frati F."/>
        </authorList>
    </citation>
    <scope>NUCLEOTIDE SEQUENCE [LARGE SCALE GENOMIC DNA]</scope>
</reference>
<sequence>MADNQVILGAGDASIATGIEPQPVSTKSPPPDDIENSVHPFVKALHYDLVADKLVSFLNLEDMKALSAVSVACLTAVRKTKEFADLAKLVVAKDVIESGLLKESTYLWKHVSLDLTLPIEVVGLIEDILEPALSLSLTLHSPKDDKEVAQFLCEVFAKTKNLQSLTIDVYIMNKILHDVFSDVAVQSLLCKIDSLIIQGFEIHMNSTCYIDGSEDDAETPFQRNFFQLSLLPLNLKKFVFGKVCAVSSLIGTDAEGDYAKFVPKIVEATKGTLEELTLHFKVWSFEEMQGIRCPKLKRLTISANGGDKDKKIVETFLKNQPPLEELSLEISDGFPVSILRALQGRLSKVKKFHLKTKFFVGFTGAVDWTFLESMGELKDFYIRKPYSNDGRSRLDTYGYGEDILSKLPPSTEKISLIGFDSFWRDDFANQPEPMNNIGKLMERCVKLKELNLLRSGGSLNNEGLQSIIQTFPKLTSFEFSHCYLLSGFGLTGINKDSEGVIIEDTGFSLKTLKGLTKLTIRSCPNVNPDEILSVAEFPHLRSFDYYRNVDLPKETLLQIVRQNPCLEELSLHTRSYDSEYVNLLKKEVRDISQRVHKVNILEQSNWEDEDSDSDASSVHVDGESDFSGGGYDPNDYDDYDDYGDYDSSHEHEHFDSDFGDDYY</sequence>
<protein>
    <submittedName>
        <fullName evidence="2">Uncharacterized protein</fullName>
    </submittedName>
</protein>